<gene>
    <name evidence="2" type="primary">HaOG213381</name>
    <name evidence="2" type="ORF">B5X24_HaOG213381</name>
</gene>
<evidence type="ECO:0000313" key="2">
    <source>
        <dbReference type="EMBL" id="PZC71441.1"/>
    </source>
</evidence>
<dbReference type="EMBL" id="KZ150316">
    <property type="protein sequence ID" value="PZC71441.1"/>
    <property type="molecule type" value="Genomic_DNA"/>
</dbReference>
<keyword evidence="3" id="KW-1185">Reference proteome</keyword>
<sequence>MTAEVIKFFFEVLLQDQDILAKYDEIISGLDIKDPRLARYCVITDNGSTKEAGAPLCRSHYLFGENRRISGNGNGNLVPPLCLTRPRGCSILRSPSFEDDFTVVQGGKRKKNKNNDKARKSIALAASPLPSPPAVSTASPAPSPSTSQVASSQGAAKPKSAPKTKPPPPVQDKAQWPKEPSIQYRKQH</sequence>
<protein>
    <submittedName>
        <fullName evidence="2">Uncharacterized protein</fullName>
    </submittedName>
</protein>
<proteinExistence type="predicted"/>
<accession>A0A2W1B9K4</accession>
<dbReference type="Proteomes" id="UP000249218">
    <property type="component" value="Unassembled WGS sequence"/>
</dbReference>
<name>A0A2W1B9K4_HELAM</name>
<reference evidence="2 3" key="1">
    <citation type="journal article" date="2017" name="BMC Biol.">
        <title>Genomic innovations, transcriptional plasticity and gene loss underlying the evolution and divergence of two highly polyphagous and invasive Helicoverpa pest species.</title>
        <authorList>
            <person name="Pearce S.L."/>
            <person name="Clarke D.F."/>
            <person name="East P.D."/>
            <person name="Elfekih S."/>
            <person name="Gordon K.H."/>
            <person name="Jermiin L.S."/>
            <person name="McGaughran A."/>
            <person name="Oakeshott J.G."/>
            <person name="Papanikolaou A."/>
            <person name="Perera O.P."/>
            <person name="Rane R.V."/>
            <person name="Richards S."/>
            <person name="Tay W.T."/>
            <person name="Walsh T.K."/>
            <person name="Anderson A."/>
            <person name="Anderson C.J."/>
            <person name="Asgari S."/>
            <person name="Board P.G."/>
            <person name="Bretschneider A."/>
            <person name="Campbell P.M."/>
            <person name="Chertemps T."/>
            <person name="Christeller J.T."/>
            <person name="Coppin C.W."/>
            <person name="Downes S.J."/>
            <person name="Duan G."/>
            <person name="Farnsworth C.A."/>
            <person name="Good R.T."/>
            <person name="Han L.B."/>
            <person name="Han Y.C."/>
            <person name="Hatje K."/>
            <person name="Horne I."/>
            <person name="Huang Y.P."/>
            <person name="Hughes D.S."/>
            <person name="Jacquin-Joly E."/>
            <person name="James W."/>
            <person name="Jhangiani S."/>
            <person name="Kollmar M."/>
            <person name="Kuwar S.S."/>
            <person name="Li S."/>
            <person name="Liu N.Y."/>
            <person name="Maibeche M.T."/>
            <person name="Miller J.R."/>
            <person name="Montagne N."/>
            <person name="Perry T."/>
            <person name="Qu J."/>
            <person name="Song S.V."/>
            <person name="Sutton G.G."/>
            <person name="Vogel H."/>
            <person name="Walenz B.P."/>
            <person name="Xu W."/>
            <person name="Zhang H.J."/>
            <person name="Zou Z."/>
            <person name="Batterham P."/>
            <person name="Edwards O.R."/>
            <person name="Feyereisen R."/>
            <person name="Gibbs R.A."/>
            <person name="Heckel D.G."/>
            <person name="McGrath A."/>
            <person name="Robin C."/>
            <person name="Scherer S.E."/>
            <person name="Worley K.C."/>
            <person name="Wu Y.D."/>
        </authorList>
    </citation>
    <scope>NUCLEOTIDE SEQUENCE [LARGE SCALE GENOMIC DNA]</scope>
    <source>
        <strain evidence="2">Harm_GR_Male_#8</strain>
        <tissue evidence="2">Whole organism</tissue>
    </source>
</reference>
<feature type="compositionally biased region" description="Low complexity" evidence="1">
    <location>
        <begin position="125"/>
        <end position="163"/>
    </location>
</feature>
<evidence type="ECO:0000256" key="1">
    <source>
        <dbReference type="SAM" id="MobiDB-lite"/>
    </source>
</evidence>
<feature type="region of interest" description="Disordered" evidence="1">
    <location>
        <begin position="125"/>
        <end position="188"/>
    </location>
</feature>
<dbReference type="AlphaFoldDB" id="A0A2W1B9K4"/>
<organism evidence="2 3">
    <name type="scientific">Helicoverpa armigera</name>
    <name type="common">Cotton bollworm</name>
    <name type="synonym">Heliothis armigera</name>
    <dbReference type="NCBI Taxonomy" id="29058"/>
    <lineage>
        <taxon>Eukaryota</taxon>
        <taxon>Metazoa</taxon>
        <taxon>Ecdysozoa</taxon>
        <taxon>Arthropoda</taxon>
        <taxon>Hexapoda</taxon>
        <taxon>Insecta</taxon>
        <taxon>Pterygota</taxon>
        <taxon>Neoptera</taxon>
        <taxon>Endopterygota</taxon>
        <taxon>Lepidoptera</taxon>
        <taxon>Glossata</taxon>
        <taxon>Ditrysia</taxon>
        <taxon>Noctuoidea</taxon>
        <taxon>Noctuidae</taxon>
        <taxon>Heliothinae</taxon>
        <taxon>Helicoverpa</taxon>
    </lineage>
</organism>
<evidence type="ECO:0000313" key="3">
    <source>
        <dbReference type="Proteomes" id="UP000249218"/>
    </source>
</evidence>